<accession>A0A1A8JL35</accession>
<dbReference type="InterPro" id="IPR015421">
    <property type="entry name" value="PyrdxlP-dep_Trfase_major"/>
</dbReference>
<dbReference type="GO" id="GO:0006520">
    <property type="term" value="P:amino acid metabolic process"/>
    <property type="evidence" value="ECO:0007669"/>
    <property type="project" value="InterPro"/>
</dbReference>
<dbReference type="PRINTS" id="PR00800">
    <property type="entry name" value="YHDCRBOXLASE"/>
</dbReference>
<evidence type="ECO:0000256" key="1">
    <source>
        <dbReference type="ARBA" id="ARBA00001933"/>
    </source>
</evidence>
<keyword evidence="3" id="KW-0210">Decarboxylase</keyword>
<sequence>MGSYPSEFNPVTKSLDSKEVEHLNPEDFRAKAHQVVDFIADFYKNIENYPASSQVQPGYLRTRMPQTAPDKPESLDAILKDVENDIIPGITQWVHPNFYGYFPASISSAAFLGEMLCACFNANGFSWVASPALTELEMVVMDWFAVMLRLPKCFMFSGTGGGVVQATTSEAVLVTILGARDRVLSKIGHEHAGKLVVYGSDQAHSMYNKQCKIAGIHPQNIRSIPARLEDEFALSPDTLRKFIEADVEAGLIPLFLCLTVGTTSTTAVDNINDLADLANKYNIWVHVDAAYGGNACICPEYRHFLDGIEKVDSLSLSPHKWLLCYAELCCLYVKNPSCVTNSLRTNPEYLRYKYSETDSVVSYKDWQVGTSRRFSPLRLYFVLRSYGVESLQSHIRSHIQYAITFERLVKSDGRFELVVPRRFSLVCFRLKQLNGYDASYTELLNRKLLEQVNSTGHALLTHSVVGGIYLLRFVVGSTLTEERHVIKTWEVVKELTNAILTEV</sequence>
<dbReference type="PANTHER" id="PTHR11999">
    <property type="entry name" value="GROUP II PYRIDOXAL-5-PHOSPHATE DECARBOXYLASE"/>
    <property type="match status" value="1"/>
</dbReference>
<evidence type="ECO:0000313" key="8">
    <source>
        <dbReference type="EMBL" id="SBR20015.1"/>
    </source>
</evidence>
<dbReference type="InterPro" id="IPR015422">
    <property type="entry name" value="PyrdxlP-dep_Trfase_small"/>
</dbReference>
<evidence type="ECO:0000256" key="5">
    <source>
        <dbReference type="ARBA" id="ARBA00023239"/>
    </source>
</evidence>
<evidence type="ECO:0000256" key="2">
    <source>
        <dbReference type="ARBA" id="ARBA00009533"/>
    </source>
</evidence>
<dbReference type="PANTHER" id="PTHR11999:SF157">
    <property type="entry name" value="TRYPTOPHAN DECARBOXYLASE 1"/>
    <property type="match status" value="1"/>
</dbReference>
<feature type="modified residue" description="N6-(pyridoxal phosphate)lysine" evidence="6">
    <location>
        <position position="320"/>
    </location>
</feature>
<comment type="cofactor">
    <cofactor evidence="1 6 7">
        <name>pyridoxal 5'-phosphate</name>
        <dbReference type="ChEBI" id="CHEBI:597326"/>
    </cofactor>
</comment>
<keyword evidence="5 7" id="KW-0456">Lyase</keyword>
<dbReference type="EMBL" id="LT593930">
    <property type="protein sequence ID" value="SBR20015.1"/>
    <property type="molecule type" value="mRNA"/>
</dbReference>
<keyword evidence="4 6" id="KW-0663">Pyridoxal phosphate</keyword>
<dbReference type="InterPro" id="IPR010977">
    <property type="entry name" value="Aromatic_deC"/>
</dbReference>
<evidence type="ECO:0000256" key="3">
    <source>
        <dbReference type="ARBA" id="ARBA00022793"/>
    </source>
</evidence>
<dbReference type="Gene3D" id="1.20.1340.10">
    <property type="entry name" value="dopa decarboxylase, N-terminal domain"/>
    <property type="match status" value="1"/>
</dbReference>
<dbReference type="GO" id="GO:0005737">
    <property type="term" value="C:cytoplasm"/>
    <property type="evidence" value="ECO:0007669"/>
    <property type="project" value="TreeGrafter"/>
</dbReference>
<evidence type="ECO:0000256" key="4">
    <source>
        <dbReference type="ARBA" id="ARBA00022898"/>
    </source>
</evidence>
<dbReference type="InterPro" id="IPR015424">
    <property type="entry name" value="PyrdxlP-dep_Trfase"/>
</dbReference>
<dbReference type="Gene3D" id="3.40.640.10">
    <property type="entry name" value="Type I PLP-dependent aspartate aminotransferase-like (Major domain)"/>
    <property type="match status" value="1"/>
</dbReference>
<dbReference type="CDD" id="cd06450">
    <property type="entry name" value="DOPA_deC_like"/>
    <property type="match status" value="1"/>
</dbReference>
<dbReference type="GO" id="GO:0019752">
    <property type="term" value="P:carboxylic acid metabolic process"/>
    <property type="evidence" value="ECO:0007669"/>
    <property type="project" value="InterPro"/>
</dbReference>
<dbReference type="Pfam" id="PF00282">
    <property type="entry name" value="Pyridoxal_deC"/>
    <property type="match status" value="1"/>
</dbReference>
<protein>
    <submittedName>
        <fullName evidence="8">BCAA decarboxylase</fullName>
    </submittedName>
</protein>
<reference evidence="8" key="1">
    <citation type="submission" date="2016-05" db="EMBL/GenBank/DDBJ databases">
        <title>Integrating metabolomics and transcriptomics data to discover a novel biocatalyst needed for alkamide biosynthesis in Echinacea.</title>
        <authorList>
            <person name="Rizhsky L."/>
            <person name="Jin H."/>
            <person name="Shepard M.R."/>
            <person name="Scott H.W."/>
            <person name="Teitgen A.M."/>
            <person name="Perera M.A."/>
            <person name="Mhaske V."/>
            <person name="Jose A."/>
            <person name="Zheng X."/>
            <person name="Crispin M."/>
            <person name="Wurtele E.S."/>
            <person name="Jones D."/>
            <person name="Hur M."/>
            <person name="Gongora-Castillo E."/>
            <person name="Buell C.R."/>
            <person name="Minto R.E."/>
            <person name="Nikolau B.J."/>
        </authorList>
    </citation>
    <scope>NUCLEOTIDE SEQUENCE</scope>
    <source>
        <tissue evidence="8">Roots</tissue>
    </source>
</reference>
<organism evidence="8">
    <name type="scientific">Echinacea purpurea</name>
    <name type="common">Eastern purple coneflower</name>
    <name type="synonym">Rudbeckia purpurea</name>
    <dbReference type="NCBI Taxonomy" id="53751"/>
    <lineage>
        <taxon>Eukaryota</taxon>
        <taxon>Viridiplantae</taxon>
        <taxon>Streptophyta</taxon>
        <taxon>Embryophyta</taxon>
        <taxon>Tracheophyta</taxon>
        <taxon>Spermatophyta</taxon>
        <taxon>Magnoliopsida</taxon>
        <taxon>eudicotyledons</taxon>
        <taxon>Gunneridae</taxon>
        <taxon>Pentapetalae</taxon>
        <taxon>asterids</taxon>
        <taxon>campanulids</taxon>
        <taxon>Asterales</taxon>
        <taxon>Asteraceae</taxon>
        <taxon>Asteroideae</taxon>
        <taxon>Heliantheae alliance</taxon>
        <taxon>Heliantheae</taxon>
        <taxon>Echinacea</taxon>
    </lineage>
</organism>
<dbReference type="AlphaFoldDB" id="A0A1A8JL35"/>
<dbReference type="GO" id="GO:0036469">
    <property type="term" value="F:L-tryptophan decarboxylase activity"/>
    <property type="evidence" value="ECO:0007669"/>
    <property type="project" value="UniProtKB-ARBA"/>
</dbReference>
<dbReference type="GO" id="GO:0030170">
    <property type="term" value="F:pyridoxal phosphate binding"/>
    <property type="evidence" value="ECO:0007669"/>
    <property type="project" value="InterPro"/>
</dbReference>
<dbReference type="FunFam" id="3.40.640.10:FF:000025">
    <property type="entry name" value="Histidine decarboxylase"/>
    <property type="match status" value="1"/>
</dbReference>
<dbReference type="InterPro" id="IPR002129">
    <property type="entry name" value="PyrdxlP-dep_de-COase"/>
</dbReference>
<dbReference type="SUPFAM" id="SSF53383">
    <property type="entry name" value="PLP-dependent transferases"/>
    <property type="match status" value="1"/>
</dbReference>
<comment type="similarity">
    <text evidence="2 7">Belongs to the group II decarboxylase family.</text>
</comment>
<evidence type="ECO:0000256" key="7">
    <source>
        <dbReference type="RuleBase" id="RU000382"/>
    </source>
</evidence>
<evidence type="ECO:0000256" key="6">
    <source>
        <dbReference type="PIRSR" id="PIRSR602129-50"/>
    </source>
</evidence>
<gene>
    <name evidence="8" type="primary">VDC</name>
</gene>
<dbReference type="Gene3D" id="3.90.1150.10">
    <property type="entry name" value="Aspartate Aminotransferase, domain 1"/>
    <property type="match status" value="1"/>
</dbReference>
<proteinExistence type="evidence at transcript level"/>
<name>A0A1A8JL35_ECHPU</name>